<dbReference type="PROSITE" id="PS01314">
    <property type="entry name" value="UPF0047"/>
    <property type="match status" value="1"/>
</dbReference>
<organism evidence="2">
    <name type="scientific">freshwater metagenome</name>
    <dbReference type="NCBI Taxonomy" id="449393"/>
    <lineage>
        <taxon>unclassified sequences</taxon>
        <taxon>metagenomes</taxon>
        <taxon>ecological metagenomes</taxon>
    </lineage>
</organism>
<dbReference type="PANTHER" id="PTHR30615">
    <property type="entry name" value="UNCHARACTERIZED PROTEIN YJBQ-RELATED"/>
    <property type="match status" value="1"/>
</dbReference>
<dbReference type="PANTHER" id="PTHR30615:SF8">
    <property type="entry name" value="UPF0047 PROTEIN C4A8.02C"/>
    <property type="match status" value="1"/>
</dbReference>
<name>A0A6J7JB32_9ZZZZ</name>
<dbReference type="PIRSF" id="PIRSF004681">
    <property type="entry name" value="UCP004681"/>
    <property type="match status" value="1"/>
</dbReference>
<dbReference type="AlphaFoldDB" id="A0A6J7JB32"/>
<dbReference type="Gene3D" id="2.60.120.460">
    <property type="entry name" value="YjbQ-like"/>
    <property type="match status" value="1"/>
</dbReference>
<sequence length="138" mass="14605">MGVHSGLLRLATEGDGEIVDITAGVRAVVERSGVTAGAAIVFARGSTVAVTTMEHEPGGVHDLRGLLARLIPAGDHYEHNVRNADTNAHAHLRAALIGPSVAVPVHDGDLALGTWQQIVLIDFDDRPRERQVSVQVLD</sequence>
<dbReference type="EMBL" id="CAFBMX010000009">
    <property type="protein sequence ID" value="CAB4940543.1"/>
    <property type="molecule type" value="Genomic_DNA"/>
</dbReference>
<evidence type="ECO:0000313" key="2">
    <source>
        <dbReference type="EMBL" id="CAB4940543.1"/>
    </source>
</evidence>
<proteinExistence type="inferred from homology"/>
<comment type="similarity">
    <text evidence="1">Belongs to the UPF0047 family.</text>
</comment>
<gene>
    <name evidence="2" type="ORF">UFOPK3674_01802</name>
</gene>
<dbReference type="InterPro" id="IPR001602">
    <property type="entry name" value="UPF0047_YjbQ-like"/>
</dbReference>
<dbReference type="InterPro" id="IPR035917">
    <property type="entry name" value="YjbQ-like_sf"/>
</dbReference>
<dbReference type="SUPFAM" id="SSF111038">
    <property type="entry name" value="YjbQ-like"/>
    <property type="match status" value="1"/>
</dbReference>
<dbReference type="NCBIfam" id="TIGR00149">
    <property type="entry name" value="TIGR00149_YjbQ"/>
    <property type="match status" value="1"/>
</dbReference>
<dbReference type="Pfam" id="PF01894">
    <property type="entry name" value="YjbQ"/>
    <property type="match status" value="1"/>
</dbReference>
<protein>
    <submittedName>
        <fullName evidence="2">Unannotated protein</fullName>
    </submittedName>
</protein>
<evidence type="ECO:0000256" key="1">
    <source>
        <dbReference type="ARBA" id="ARBA00005534"/>
    </source>
</evidence>
<accession>A0A6J7JB32</accession>
<reference evidence="2" key="1">
    <citation type="submission" date="2020-05" db="EMBL/GenBank/DDBJ databases">
        <authorList>
            <person name="Chiriac C."/>
            <person name="Salcher M."/>
            <person name="Ghai R."/>
            <person name="Kavagutti S V."/>
        </authorList>
    </citation>
    <scope>NUCLEOTIDE SEQUENCE</scope>
</reference>